<dbReference type="SUPFAM" id="SSF54211">
    <property type="entry name" value="Ribosomal protein S5 domain 2-like"/>
    <property type="match status" value="1"/>
</dbReference>
<dbReference type="RefSeq" id="WP_208740681.1">
    <property type="nucleotide sequence ID" value="NZ_CP024915.1"/>
</dbReference>
<dbReference type="PIRSF" id="PIRSF010376">
    <property type="entry name" value="IspE"/>
    <property type="match status" value="1"/>
</dbReference>
<dbReference type="Pfam" id="PF08544">
    <property type="entry name" value="GHMP_kinases_C"/>
    <property type="match status" value="1"/>
</dbReference>
<proteinExistence type="inferred from homology"/>
<dbReference type="InterPro" id="IPR014721">
    <property type="entry name" value="Ribsml_uS5_D2-typ_fold_subgr"/>
</dbReference>
<organism evidence="12 13">
    <name type="scientific">Arthrobacter agilis</name>
    <dbReference type="NCBI Taxonomy" id="37921"/>
    <lineage>
        <taxon>Bacteria</taxon>
        <taxon>Bacillati</taxon>
        <taxon>Actinomycetota</taxon>
        <taxon>Actinomycetes</taxon>
        <taxon>Micrococcales</taxon>
        <taxon>Micrococcaceae</taxon>
        <taxon>Arthrobacter</taxon>
    </lineage>
</organism>
<dbReference type="Gene3D" id="3.30.230.10">
    <property type="match status" value="1"/>
</dbReference>
<feature type="domain" description="GHMP kinase C-terminal" evidence="11">
    <location>
        <begin position="228"/>
        <end position="295"/>
    </location>
</feature>
<dbReference type="GO" id="GO:0050515">
    <property type="term" value="F:4-(cytidine 5'-diphospho)-2-C-methyl-D-erythritol kinase activity"/>
    <property type="evidence" value="ECO:0007669"/>
    <property type="project" value="UniProtKB-UniRule"/>
</dbReference>
<feature type="domain" description="GHMP kinase N-terminal" evidence="10">
    <location>
        <begin position="87"/>
        <end position="165"/>
    </location>
</feature>
<dbReference type="InterPro" id="IPR006204">
    <property type="entry name" value="GHMP_kinase_N_dom"/>
</dbReference>
<dbReference type="Pfam" id="PF00288">
    <property type="entry name" value="GHMP_kinases_N"/>
    <property type="match status" value="1"/>
</dbReference>
<reference evidence="12 13" key="1">
    <citation type="submission" date="2017-11" db="EMBL/GenBank/DDBJ databases">
        <title>Draft genome of Arthrobacter agilis strain UMCV2, a plant growth-promoting rhizobacterium and biocontrol capacity of phytopathogenic fungi.</title>
        <authorList>
            <person name="Martinez-Camara R."/>
            <person name="Santoyo G."/>
            <person name="Moreno-Hagelsieb G."/>
            <person name="Valencia-Cantero E."/>
        </authorList>
    </citation>
    <scope>NUCLEOTIDE SEQUENCE [LARGE SCALE GENOMIC DNA]</scope>
    <source>
        <strain evidence="12 13">UMCV2</strain>
    </source>
</reference>
<dbReference type="NCBIfam" id="TIGR00154">
    <property type="entry name" value="ispE"/>
    <property type="match status" value="1"/>
</dbReference>
<sequence>MVPGRTVDKRPGARSVRVKAPGKINVALRVGPPREDGYHGIASVFLAVSLYEEVTATEVPGDGISVTVNAAGTLNLPADSIPLDRTNLAVRAAELLAEVSPGWSGVHLDITKRVPISGGMGGGSADAAAALLACDALWGSGFSRDELAKIAVDLGADVPFALVGGTAVGLGVGDQLTPAISKTPLHWVLVTSDYGLSTPEVYRRLDHIRLRNGVEPDPQPSIDAAILGAMRAGDALGLAPLLHNDLQQASLELAPGLGDILERGKAAGALAGIVSGSGPTIAFLTQSSGHAAELESLLSTEGLQASSVHGPAHGARIATDFAA</sequence>
<dbReference type="GO" id="GO:0019288">
    <property type="term" value="P:isopentenyl diphosphate biosynthetic process, methylerythritol 4-phosphate pathway"/>
    <property type="evidence" value="ECO:0007669"/>
    <property type="project" value="UniProtKB-UniRule"/>
</dbReference>
<accession>A0A2L0UC52</accession>
<dbReference type="EC" id="2.7.1.148" evidence="2 9"/>
<comment type="catalytic activity">
    <reaction evidence="9">
        <text>4-CDP-2-C-methyl-D-erythritol + ATP = 4-CDP-2-C-methyl-D-erythritol 2-phosphate + ADP + H(+)</text>
        <dbReference type="Rhea" id="RHEA:18437"/>
        <dbReference type="ChEBI" id="CHEBI:15378"/>
        <dbReference type="ChEBI" id="CHEBI:30616"/>
        <dbReference type="ChEBI" id="CHEBI:57823"/>
        <dbReference type="ChEBI" id="CHEBI:57919"/>
        <dbReference type="ChEBI" id="CHEBI:456216"/>
        <dbReference type="EC" id="2.7.1.148"/>
    </reaction>
</comment>
<feature type="active site" evidence="9">
    <location>
        <position position="157"/>
    </location>
</feature>
<feature type="binding site" evidence="9">
    <location>
        <begin position="115"/>
        <end position="125"/>
    </location>
    <ligand>
        <name>ATP</name>
        <dbReference type="ChEBI" id="CHEBI:30616"/>
    </ligand>
</feature>
<dbReference type="NCBIfam" id="NF002870">
    <property type="entry name" value="PRK03188.1"/>
    <property type="match status" value="1"/>
</dbReference>
<dbReference type="GO" id="GO:0005524">
    <property type="term" value="F:ATP binding"/>
    <property type="evidence" value="ECO:0007669"/>
    <property type="project" value="UniProtKB-UniRule"/>
</dbReference>
<dbReference type="SUPFAM" id="SSF55060">
    <property type="entry name" value="GHMP Kinase, C-terminal domain"/>
    <property type="match status" value="1"/>
</dbReference>
<dbReference type="InterPro" id="IPR013750">
    <property type="entry name" value="GHMP_kinase_C_dom"/>
</dbReference>
<evidence type="ECO:0000256" key="2">
    <source>
        <dbReference type="ARBA" id="ARBA00012052"/>
    </source>
</evidence>
<comment type="function">
    <text evidence="9">Catalyzes the phosphorylation of the position 2 hydroxy group of 4-diphosphocytidyl-2C-methyl-D-erythritol.</text>
</comment>
<evidence type="ECO:0000256" key="3">
    <source>
        <dbReference type="ARBA" id="ARBA00017473"/>
    </source>
</evidence>
<evidence type="ECO:0000256" key="5">
    <source>
        <dbReference type="ARBA" id="ARBA00022741"/>
    </source>
</evidence>
<evidence type="ECO:0000259" key="11">
    <source>
        <dbReference type="Pfam" id="PF08544"/>
    </source>
</evidence>
<evidence type="ECO:0000256" key="7">
    <source>
        <dbReference type="ARBA" id="ARBA00022840"/>
    </source>
</evidence>
<dbReference type="Proteomes" id="UP000239187">
    <property type="component" value="Chromosome"/>
</dbReference>
<comment type="pathway">
    <text evidence="9">Isoprenoid biosynthesis; isopentenyl diphosphate biosynthesis via DXP pathway; isopentenyl diphosphate from 1-deoxy-D-xylulose 5-phosphate: step 3/6.</text>
</comment>
<dbReference type="EMBL" id="CP024915">
    <property type="protein sequence ID" value="AUZ86806.1"/>
    <property type="molecule type" value="Genomic_DNA"/>
</dbReference>
<evidence type="ECO:0000256" key="9">
    <source>
        <dbReference type="HAMAP-Rule" id="MF_00061"/>
    </source>
</evidence>
<evidence type="ECO:0000313" key="12">
    <source>
        <dbReference type="EMBL" id="AUZ86806.1"/>
    </source>
</evidence>
<evidence type="ECO:0000256" key="1">
    <source>
        <dbReference type="ARBA" id="ARBA00009684"/>
    </source>
</evidence>
<evidence type="ECO:0000313" key="13">
    <source>
        <dbReference type="Proteomes" id="UP000239187"/>
    </source>
</evidence>
<dbReference type="InterPro" id="IPR004424">
    <property type="entry name" value="IspE"/>
</dbReference>
<name>A0A2L0UC52_9MICC</name>
<dbReference type="PANTHER" id="PTHR43527">
    <property type="entry name" value="4-DIPHOSPHOCYTIDYL-2-C-METHYL-D-ERYTHRITOL KINASE, CHLOROPLASTIC"/>
    <property type="match status" value="1"/>
</dbReference>
<dbReference type="GO" id="GO:0016114">
    <property type="term" value="P:terpenoid biosynthetic process"/>
    <property type="evidence" value="ECO:0007669"/>
    <property type="project" value="UniProtKB-UniRule"/>
</dbReference>
<comment type="similarity">
    <text evidence="1 9">Belongs to the GHMP kinase family. IspE subfamily.</text>
</comment>
<keyword evidence="7 9" id="KW-0067">ATP-binding</keyword>
<dbReference type="HAMAP" id="MF_00061">
    <property type="entry name" value="IspE"/>
    <property type="match status" value="1"/>
</dbReference>
<gene>
    <name evidence="9" type="primary">ispE</name>
    <name evidence="12" type="ORF">CVO76_03485</name>
</gene>
<keyword evidence="4 9" id="KW-0808">Transferase</keyword>
<dbReference type="AlphaFoldDB" id="A0A2L0UC52"/>
<evidence type="ECO:0000256" key="4">
    <source>
        <dbReference type="ARBA" id="ARBA00022679"/>
    </source>
</evidence>
<keyword evidence="5 9" id="KW-0547">Nucleotide-binding</keyword>
<protein>
    <recommendedName>
        <fullName evidence="3 9">4-diphosphocytidyl-2-C-methyl-D-erythritol kinase</fullName>
        <shortName evidence="9">CMK</shortName>
        <ecNumber evidence="2 9">2.7.1.148</ecNumber>
    </recommendedName>
    <alternativeName>
        <fullName evidence="8 9">4-(cytidine-5'-diphospho)-2-C-methyl-D-erythritol kinase</fullName>
    </alternativeName>
</protein>
<evidence type="ECO:0000256" key="6">
    <source>
        <dbReference type="ARBA" id="ARBA00022777"/>
    </source>
</evidence>
<keyword evidence="6 9" id="KW-0418">Kinase</keyword>
<feature type="active site" evidence="9">
    <location>
        <position position="23"/>
    </location>
</feature>
<dbReference type="PANTHER" id="PTHR43527:SF2">
    <property type="entry name" value="4-DIPHOSPHOCYTIDYL-2-C-METHYL-D-ERYTHRITOL KINASE, CHLOROPLASTIC"/>
    <property type="match status" value="1"/>
</dbReference>
<evidence type="ECO:0000256" key="8">
    <source>
        <dbReference type="ARBA" id="ARBA00032554"/>
    </source>
</evidence>
<dbReference type="UniPathway" id="UPA00056">
    <property type="reaction ID" value="UER00094"/>
</dbReference>
<dbReference type="Gene3D" id="3.30.70.890">
    <property type="entry name" value="GHMP kinase, C-terminal domain"/>
    <property type="match status" value="1"/>
</dbReference>
<evidence type="ECO:0000259" key="10">
    <source>
        <dbReference type="Pfam" id="PF00288"/>
    </source>
</evidence>
<dbReference type="InterPro" id="IPR020568">
    <property type="entry name" value="Ribosomal_Su5_D2-typ_SF"/>
</dbReference>
<keyword evidence="9" id="KW-0414">Isoprene biosynthesis</keyword>
<dbReference type="InterPro" id="IPR036554">
    <property type="entry name" value="GHMP_kinase_C_sf"/>
</dbReference>